<reference evidence="1" key="1">
    <citation type="journal article" date="2022" name="bioRxiv">
        <title>Deciphering the potential niche of two novel black yeast fungi from a biological soil crust based on their genomes, phenotypes, and melanin regulation.</title>
        <authorList>
            <consortium name="DOE Joint Genome Institute"/>
            <person name="Carr E.C."/>
            <person name="Barton Q."/>
            <person name="Grambo S."/>
            <person name="Sullivan M."/>
            <person name="Renfro C.M."/>
            <person name="Kuo A."/>
            <person name="Pangilinan J."/>
            <person name="Lipzen A."/>
            <person name="Keymanesh K."/>
            <person name="Savage E."/>
            <person name="Barry K."/>
            <person name="Grigoriev I.V."/>
            <person name="Riekhof W.R."/>
            <person name="Harris S.S."/>
        </authorList>
    </citation>
    <scope>NUCLEOTIDE SEQUENCE</scope>
    <source>
        <strain evidence="1">JF 03-4F</strain>
    </source>
</reference>
<accession>A0AAN6IBR8</accession>
<dbReference type="AlphaFoldDB" id="A0AAN6IBR8"/>
<comment type="caution">
    <text evidence="1">The sequence shown here is derived from an EMBL/GenBank/DDBJ whole genome shotgun (WGS) entry which is preliminary data.</text>
</comment>
<dbReference type="EMBL" id="MU404355">
    <property type="protein sequence ID" value="KAI1612037.1"/>
    <property type="molecule type" value="Genomic_DNA"/>
</dbReference>
<dbReference type="Proteomes" id="UP001203852">
    <property type="component" value="Unassembled WGS sequence"/>
</dbReference>
<organism evidence="1 2">
    <name type="scientific">Exophiala viscosa</name>
    <dbReference type="NCBI Taxonomy" id="2486360"/>
    <lineage>
        <taxon>Eukaryota</taxon>
        <taxon>Fungi</taxon>
        <taxon>Dikarya</taxon>
        <taxon>Ascomycota</taxon>
        <taxon>Pezizomycotina</taxon>
        <taxon>Eurotiomycetes</taxon>
        <taxon>Chaetothyriomycetidae</taxon>
        <taxon>Chaetothyriales</taxon>
        <taxon>Herpotrichiellaceae</taxon>
        <taxon>Exophiala</taxon>
    </lineage>
</organism>
<name>A0AAN6IBR8_9EURO</name>
<protein>
    <submittedName>
        <fullName evidence="1">Uncharacterized protein</fullName>
    </submittedName>
</protein>
<sequence>MQEAIGIEYDHTGFPEDTGVLLSTRLYASFKWKMIDALIGSSVKPTTRDSVSGYLICSQVLQCFPYLLPVKTICTNFVKRLLVAELYLGTYKMFMTDRQSFMHCWGSLVHGSVSVFMMPILQLDLPVRGEKPLREWLALSDPLLSSLRPITAVNSYCIGPWKEEMPITVILLKCSHSGPGLCTTSSSLLSGNLSNLIKDTPPCE</sequence>
<proteinExistence type="predicted"/>
<evidence type="ECO:0000313" key="2">
    <source>
        <dbReference type="Proteomes" id="UP001203852"/>
    </source>
</evidence>
<keyword evidence="2" id="KW-1185">Reference proteome</keyword>
<evidence type="ECO:0000313" key="1">
    <source>
        <dbReference type="EMBL" id="KAI1612037.1"/>
    </source>
</evidence>
<gene>
    <name evidence="1" type="ORF">EDD36DRAFT_272724</name>
</gene>